<dbReference type="PIRSF" id="PIRSF005900">
    <property type="entry name" value="Dps"/>
    <property type="match status" value="1"/>
</dbReference>
<dbReference type="GO" id="GO:0008199">
    <property type="term" value="F:ferric iron binding"/>
    <property type="evidence" value="ECO:0007669"/>
    <property type="project" value="InterPro"/>
</dbReference>
<dbReference type="Pfam" id="PF00210">
    <property type="entry name" value="Ferritin"/>
    <property type="match status" value="1"/>
</dbReference>
<gene>
    <name evidence="4" type="ORF">FRY97_17255</name>
</gene>
<dbReference type="PROSITE" id="PS00818">
    <property type="entry name" value="DPS_1"/>
    <property type="match status" value="1"/>
</dbReference>
<dbReference type="PROSITE" id="PS00819">
    <property type="entry name" value="DPS_2"/>
    <property type="match status" value="1"/>
</dbReference>
<keyword evidence="5" id="KW-1185">Reference proteome</keyword>
<proteinExistence type="inferred from homology"/>
<dbReference type="InterPro" id="IPR008331">
    <property type="entry name" value="Ferritin_DPS_dom"/>
</dbReference>
<dbReference type="InterPro" id="IPR023188">
    <property type="entry name" value="DPS_DNA-bd_CS"/>
</dbReference>
<name>A0A5C6RHX5_9BACT</name>
<dbReference type="EMBL" id="VOOR01000045">
    <property type="protein sequence ID" value="TXB61777.1"/>
    <property type="molecule type" value="Genomic_DNA"/>
</dbReference>
<dbReference type="AlphaFoldDB" id="A0A5C6RHX5"/>
<dbReference type="PRINTS" id="PR01346">
    <property type="entry name" value="HELNAPAPROT"/>
</dbReference>
<dbReference type="SUPFAM" id="SSF47240">
    <property type="entry name" value="Ferritin-like"/>
    <property type="match status" value="1"/>
</dbReference>
<accession>A0A5C6RHX5</accession>
<comment type="caution">
    <text evidence="4">The sequence shown here is derived from an EMBL/GenBank/DDBJ whole genome shotgun (WGS) entry which is preliminary data.</text>
</comment>
<dbReference type="InterPro" id="IPR009078">
    <property type="entry name" value="Ferritin-like_SF"/>
</dbReference>
<dbReference type="CDD" id="cd01043">
    <property type="entry name" value="DPS"/>
    <property type="match status" value="1"/>
</dbReference>
<feature type="domain" description="Ferritin/DPS" evidence="3">
    <location>
        <begin position="29"/>
        <end position="168"/>
    </location>
</feature>
<evidence type="ECO:0000256" key="1">
    <source>
        <dbReference type="ARBA" id="ARBA00009497"/>
    </source>
</evidence>
<protein>
    <submittedName>
        <fullName evidence="4">DNA starvation/stationary phase protection protein</fullName>
    </submittedName>
</protein>
<organism evidence="4 5">
    <name type="scientific">Phaeodactylibacter luteus</name>
    <dbReference type="NCBI Taxonomy" id="1564516"/>
    <lineage>
        <taxon>Bacteria</taxon>
        <taxon>Pseudomonadati</taxon>
        <taxon>Bacteroidota</taxon>
        <taxon>Saprospiria</taxon>
        <taxon>Saprospirales</taxon>
        <taxon>Haliscomenobacteraceae</taxon>
        <taxon>Phaeodactylibacter</taxon>
    </lineage>
</organism>
<dbReference type="Gene3D" id="1.20.1260.10">
    <property type="match status" value="1"/>
</dbReference>
<dbReference type="InterPro" id="IPR012347">
    <property type="entry name" value="Ferritin-like"/>
</dbReference>
<sequence>MSLENKQLTHEKVDVNIGIETGQRGQVAQALKQLLADEHILYIKLRNYHWNVTGIHFQQLHAFFEEQYTALAEHIDDIAERIRSIGYFAPGSMEAFRQHARLEETGHFNGNAEQMLKNLLADHEAIIQFLRNDQEMVMEECNDAGTQDFLIALMEVHEKMAWMVRAHLA</sequence>
<evidence type="ECO:0000313" key="5">
    <source>
        <dbReference type="Proteomes" id="UP000321580"/>
    </source>
</evidence>
<dbReference type="GO" id="GO:0016722">
    <property type="term" value="F:oxidoreductase activity, acting on metal ions"/>
    <property type="evidence" value="ECO:0007669"/>
    <property type="project" value="InterPro"/>
</dbReference>
<evidence type="ECO:0000313" key="4">
    <source>
        <dbReference type="EMBL" id="TXB61777.1"/>
    </source>
</evidence>
<evidence type="ECO:0000259" key="3">
    <source>
        <dbReference type="Pfam" id="PF00210"/>
    </source>
</evidence>
<evidence type="ECO:0000256" key="2">
    <source>
        <dbReference type="RuleBase" id="RU003875"/>
    </source>
</evidence>
<comment type="similarity">
    <text evidence="1 2">Belongs to the Dps family.</text>
</comment>
<dbReference type="PANTHER" id="PTHR42932:SF3">
    <property type="entry name" value="DNA PROTECTION DURING STARVATION PROTEIN"/>
    <property type="match status" value="1"/>
</dbReference>
<reference evidence="4 5" key="1">
    <citation type="submission" date="2019-08" db="EMBL/GenBank/DDBJ databases">
        <title>Genome of Phaeodactylibacter luteus.</title>
        <authorList>
            <person name="Bowman J.P."/>
        </authorList>
    </citation>
    <scope>NUCLEOTIDE SEQUENCE [LARGE SCALE GENOMIC DNA]</scope>
    <source>
        <strain evidence="4 5">KCTC 42180</strain>
    </source>
</reference>
<dbReference type="Proteomes" id="UP000321580">
    <property type="component" value="Unassembled WGS sequence"/>
</dbReference>
<dbReference type="RefSeq" id="WP_147168819.1">
    <property type="nucleotide sequence ID" value="NZ_VOOR01000045.1"/>
</dbReference>
<dbReference type="PANTHER" id="PTHR42932">
    <property type="entry name" value="GENERAL STRESS PROTEIN 20U"/>
    <property type="match status" value="1"/>
</dbReference>
<dbReference type="InterPro" id="IPR002177">
    <property type="entry name" value="DPS_DNA-bd"/>
</dbReference>
<dbReference type="OrthoDB" id="9797023at2"/>